<dbReference type="InterPro" id="IPR028082">
    <property type="entry name" value="Peripla_BP_I"/>
</dbReference>
<dbReference type="GO" id="GO:0003700">
    <property type="term" value="F:DNA-binding transcription factor activity"/>
    <property type="evidence" value="ECO:0007669"/>
    <property type="project" value="TreeGrafter"/>
</dbReference>
<reference evidence="5 6" key="1">
    <citation type="submission" date="2018-11" db="EMBL/GenBank/DDBJ databases">
        <title>Complete Genome Sequence of Vbrio mediterranei 117-T6: a Potential Pathogen Bacteria Isolated from the Conchocelis of Pyropia.</title>
        <authorList>
            <person name="Liu Q."/>
        </authorList>
    </citation>
    <scope>NUCLEOTIDE SEQUENCE [LARGE SCALE GENOMIC DNA]</scope>
    <source>
        <strain evidence="5 6">117-T6</strain>
    </source>
</reference>
<dbReference type="EMBL" id="CP033578">
    <property type="protein sequence ID" value="AYV23199.1"/>
    <property type="molecule type" value="Genomic_DNA"/>
</dbReference>
<protein>
    <submittedName>
        <fullName evidence="5">LacI family transcriptional regulator</fullName>
    </submittedName>
</protein>
<sequence>MSQKPINATQIAKLAGVSRSTVSKVINNYPDIPEDTKAKVLSVIEKHKYQPNAFAQVLKGVPQTVIALYAYAYEVDMETDSLSSLESPYVMGIISNFIKAAKNHNHKLVVELIEFGDNEQEVEAQIRKDFDSKTIAAAVFLGLSNDVKFIDNLIEDDYRIAVIDREIKEAKKSINIFTDDFGGARLAVEHLYEQDFNSIAFIGGLDNKHSAHSRLEGYRSAVLEANAKQVVFDALFSEKSGKEAARKVLGMTSRPDAFVCAADVIAYGFIQTLREHDPDYLNQIGVVGFDNSPFNQYQRPSLSSVGVDFSQIAVTTIEALLGNSEATKYTVPMSLNQRDSSSKGR</sequence>
<dbReference type="GO" id="GO:0000976">
    <property type="term" value="F:transcription cis-regulatory region binding"/>
    <property type="evidence" value="ECO:0007669"/>
    <property type="project" value="TreeGrafter"/>
</dbReference>
<dbReference type="Gene3D" id="1.10.260.40">
    <property type="entry name" value="lambda repressor-like DNA-binding domains"/>
    <property type="match status" value="1"/>
</dbReference>
<dbReference type="InterPro" id="IPR000843">
    <property type="entry name" value="HTH_LacI"/>
</dbReference>
<keyword evidence="3" id="KW-0804">Transcription</keyword>
<dbReference type="AlphaFoldDB" id="A0A3G4VG70"/>
<dbReference type="SUPFAM" id="SSF47413">
    <property type="entry name" value="lambda repressor-like DNA-binding domains"/>
    <property type="match status" value="1"/>
</dbReference>
<dbReference type="PANTHER" id="PTHR30146:SF109">
    <property type="entry name" value="HTH-TYPE TRANSCRIPTIONAL REGULATOR GALS"/>
    <property type="match status" value="1"/>
</dbReference>
<evidence type="ECO:0000256" key="3">
    <source>
        <dbReference type="ARBA" id="ARBA00023163"/>
    </source>
</evidence>
<keyword evidence="2" id="KW-0238">DNA-binding</keyword>
<feature type="domain" description="HTH lacI-type" evidence="4">
    <location>
        <begin position="6"/>
        <end position="60"/>
    </location>
</feature>
<keyword evidence="1" id="KW-0805">Transcription regulation</keyword>
<dbReference type="Pfam" id="PF00356">
    <property type="entry name" value="LacI"/>
    <property type="match status" value="1"/>
</dbReference>
<evidence type="ECO:0000256" key="1">
    <source>
        <dbReference type="ARBA" id="ARBA00023015"/>
    </source>
</evidence>
<dbReference type="Proteomes" id="UP000279760">
    <property type="component" value="Chromosome 2"/>
</dbReference>
<dbReference type="Pfam" id="PF13377">
    <property type="entry name" value="Peripla_BP_3"/>
    <property type="match status" value="1"/>
</dbReference>
<gene>
    <name evidence="5" type="ORF">ECB94_17990</name>
</gene>
<dbReference type="RefSeq" id="WP_124941292.1">
    <property type="nucleotide sequence ID" value="NZ_CP033578.1"/>
</dbReference>
<dbReference type="InterPro" id="IPR046335">
    <property type="entry name" value="LacI/GalR-like_sensor"/>
</dbReference>
<dbReference type="PROSITE" id="PS50932">
    <property type="entry name" value="HTH_LACI_2"/>
    <property type="match status" value="1"/>
</dbReference>
<dbReference type="SUPFAM" id="SSF53822">
    <property type="entry name" value="Periplasmic binding protein-like I"/>
    <property type="match status" value="1"/>
</dbReference>
<dbReference type="Gene3D" id="3.40.50.2300">
    <property type="match status" value="2"/>
</dbReference>
<proteinExistence type="predicted"/>
<name>A0A3G4VG70_9VIBR</name>
<dbReference type="PANTHER" id="PTHR30146">
    <property type="entry name" value="LACI-RELATED TRANSCRIPTIONAL REPRESSOR"/>
    <property type="match status" value="1"/>
</dbReference>
<dbReference type="CDD" id="cd06267">
    <property type="entry name" value="PBP1_LacI_sugar_binding-like"/>
    <property type="match status" value="1"/>
</dbReference>
<dbReference type="InterPro" id="IPR010982">
    <property type="entry name" value="Lambda_DNA-bd_dom_sf"/>
</dbReference>
<evidence type="ECO:0000313" key="5">
    <source>
        <dbReference type="EMBL" id="AYV23199.1"/>
    </source>
</evidence>
<accession>A0A3G4VG70</accession>
<organism evidence="5 6">
    <name type="scientific">Vibrio mediterranei</name>
    <dbReference type="NCBI Taxonomy" id="689"/>
    <lineage>
        <taxon>Bacteria</taxon>
        <taxon>Pseudomonadati</taxon>
        <taxon>Pseudomonadota</taxon>
        <taxon>Gammaproteobacteria</taxon>
        <taxon>Vibrionales</taxon>
        <taxon>Vibrionaceae</taxon>
        <taxon>Vibrio</taxon>
    </lineage>
</organism>
<dbReference type="SMART" id="SM00354">
    <property type="entry name" value="HTH_LACI"/>
    <property type="match status" value="1"/>
</dbReference>
<evidence type="ECO:0000256" key="2">
    <source>
        <dbReference type="ARBA" id="ARBA00023125"/>
    </source>
</evidence>
<evidence type="ECO:0000313" key="6">
    <source>
        <dbReference type="Proteomes" id="UP000279760"/>
    </source>
</evidence>
<dbReference type="CDD" id="cd01392">
    <property type="entry name" value="HTH_LacI"/>
    <property type="match status" value="1"/>
</dbReference>
<evidence type="ECO:0000259" key="4">
    <source>
        <dbReference type="PROSITE" id="PS50932"/>
    </source>
</evidence>